<accession>A0A165R3G0</accession>
<dbReference type="Proteomes" id="UP000076630">
    <property type="component" value="Unassembled WGS sequence"/>
</dbReference>
<evidence type="ECO:0000313" key="4">
    <source>
        <dbReference type="Proteomes" id="UP000076630"/>
    </source>
</evidence>
<feature type="transmembrane region" description="Helical" evidence="1">
    <location>
        <begin position="12"/>
        <end position="44"/>
    </location>
</feature>
<dbReference type="RefSeq" id="WP_038984417.1">
    <property type="nucleotide sequence ID" value="NZ_FNYS01000021.1"/>
</dbReference>
<evidence type="ECO:0000313" key="2">
    <source>
        <dbReference type="EMBL" id="KZE78322.1"/>
    </source>
</evidence>
<keyword evidence="1" id="KW-1133">Transmembrane helix</keyword>
<name>A0A165R3G0_9FLAO</name>
<dbReference type="OrthoDB" id="1132160at2"/>
<keyword evidence="1" id="KW-0472">Membrane</keyword>
<gene>
    <name evidence="2" type="ORF">AV926_12775</name>
    <name evidence="3" type="ORF">SAMN04488018_12143</name>
</gene>
<organism evidence="2 4">
    <name type="scientific">Myroides marinus</name>
    <dbReference type="NCBI Taxonomy" id="703342"/>
    <lineage>
        <taxon>Bacteria</taxon>
        <taxon>Pseudomonadati</taxon>
        <taxon>Bacteroidota</taxon>
        <taxon>Flavobacteriia</taxon>
        <taxon>Flavobacteriales</taxon>
        <taxon>Flavobacteriaceae</taxon>
        <taxon>Myroides</taxon>
    </lineage>
</organism>
<evidence type="ECO:0000256" key="1">
    <source>
        <dbReference type="SAM" id="Phobius"/>
    </source>
</evidence>
<evidence type="ECO:0000313" key="5">
    <source>
        <dbReference type="Proteomes" id="UP000183077"/>
    </source>
</evidence>
<dbReference type="EMBL" id="FNYS01000021">
    <property type="protein sequence ID" value="SEJ28220.1"/>
    <property type="molecule type" value="Genomic_DNA"/>
</dbReference>
<feature type="transmembrane region" description="Helical" evidence="1">
    <location>
        <begin position="147"/>
        <end position="169"/>
    </location>
</feature>
<reference evidence="2 4" key="1">
    <citation type="submission" date="2016-01" db="EMBL/GenBank/DDBJ databases">
        <title>Whole genome sequencing of Myroides marinus L41.</title>
        <authorList>
            <person name="Hong K.W."/>
        </authorList>
    </citation>
    <scope>NUCLEOTIDE SEQUENCE [LARGE SCALE GENOMIC DNA]</scope>
    <source>
        <strain evidence="2 4">L41</strain>
    </source>
</reference>
<evidence type="ECO:0000313" key="3">
    <source>
        <dbReference type="EMBL" id="SEJ28220.1"/>
    </source>
</evidence>
<keyword evidence="1" id="KW-0812">Transmembrane</keyword>
<protein>
    <submittedName>
        <fullName evidence="2">Rod shape-determining protein MreD</fullName>
    </submittedName>
</protein>
<reference evidence="3 5" key="2">
    <citation type="submission" date="2016-10" db="EMBL/GenBank/DDBJ databases">
        <authorList>
            <person name="de Groot N.N."/>
        </authorList>
    </citation>
    <scope>NUCLEOTIDE SEQUENCE [LARGE SCALE GENOMIC DNA]</scope>
    <source>
        <strain evidence="3 5">DSM 23048</strain>
    </source>
</reference>
<dbReference type="AlphaFoldDB" id="A0A165R3G0"/>
<keyword evidence="4" id="KW-1185">Reference proteome</keyword>
<dbReference type="GeneID" id="82258321"/>
<feature type="transmembrane region" description="Helical" evidence="1">
    <location>
        <begin position="73"/>
        <end position="97"/>
    </location>
</feature>
<proteinExistence type="predicted"/>
<dbReference type="EMBL" id="LQNU01000065">
    <property type="protein sequence ID" value="KZE78322.1"/>
    <property type="molecule type" value="Genomic_DNA"/>
</dbReference>
<dbReference type="Proteomes" id="UP000183077">
    <property type="component" value="Unassembled WGS sequence"/>
</dbReference>
<sequence length="174" mass="19880">MNSVAFSNIARFIALLIAQILIFNNIDLFGFINPFPYILFIILFPTDNNKPIFYLASFTLGIIVDMFENSGGIHAAASLILAFARPSILKFSFGISYQYHNLNIIKKVTKDIFTSLEVFGYITISVVIHHIVLFGLEFFRFNFIWEILLRTILTTVTTLLTCILILYLIKPSKK</sequence>
<feature type="transmembrane region" description="Helical" evidence="1">
    <location>
        <begin position="118"/>
        <end position="141"/>
    </location>
</feature>